<dbReference type="Pfam" id="PF06312">
    <property type="entry name" value="Neurexophilin"/>
    <property type="match status" value="1"/>
</dbReference>
<dbReference type="KEGG" id="bbel:109462234"/>
<proteinExistence type="predicted"/>
<evidence type="ECO:0000313" key="1">
    <source>
        <dbReference type="Proteomes" id="UP000515135"/>
    </source>
</evidence>
<dbReference type="InterPro" id="IPR026845">
    <property type="entry name" value="NXPH/NXPE"/>
</dbReference>
<organism evidence="1 2">
    <name type="scientific">Branchiostoma belcheri</name>
    <name type="common">Amphioxus</name>
    <dbReference type="NCBI Taxonomy" id="7741"/>
    <lineage>
        <taxon>Eukaryota</taxon>
        <taxon>Metazoa</taxon>
        <taxon>Chordata</taxon>
        <taxon>Cephalochordata</taxon>
        <taxon>Leptocardii</taxon>
        <taxon>Amphioxiformes</taxon>
        <taxon>Branchiostomatidae</taxon>
        <taxon>Branchiostoma</taxon>
    </lineage>
</organism>
<dbReference type="RefSeq" id="XP_019614329.1">
    <property type="nucleotide sequence ID" value="XM_019758770.1"/>
</dbReference>
<dbReference type="PANTHER" id="PTHR16165">
    <property type="entry name" value="NXPE FAMILY MEMBER"/>
    <property type="match status" value="1"/>
</dbReference>
<reference evidence="2" key="1">
    <citation type="submission" date="2025-08" db="UniProtKB">
        <authorList>
            <consortium name="RefSeq"/>
        </authorList>
    </citation>
    <scope>IDENTIFICATION</scope>
    <source>
        <tissue evidence="2">Gonad</tissue>
    </source>
</reference>
<evidence type="ECO:0000313" key="2">
    <source>
        <dbReference type="RefSeq" id="XP_019614329.1"/>
    </source>
</evidence>
<sequence length="218" mass="24703">MPGLDRVINVTSYNAHRQWIQNDTINFEWVTDANHTTVEIINPKPFYRIGDILHIGIIASDGKGRRKQHGGDYFEAVLKNSEIYGSTAGRIQDHGNGAYTVTFVLGFAGTVTPNVHLVHVSEAVQLLKEFRKVPNKRKWLCGFETEGKELKKGCTYFANQSMSLADQCDFSAPNTSRMWFCEKPKDIPCEAITKCQGTPYIEAVDRMVSAEQRKLFRR</sequence>
<dbReference type="SUPFAM" id="SSF81296">
    <property type="entry name" value="E set domains"/>
    <property type="match status" value="1"/>
</dbReference>
<dbReference type="Proteomes" id="UP000515135">
    <property type="component" value="Unplaced"/>
</dbReference>
<name>A0A6P4XUL4_BRABE</name>
<dbReference type="OrthoDB" id="5950832at2759"/>
<dbReference type="PANTHER" id="PTHR16165:SF5">
    <property type="entry name" value="NXPE FAMILY MEMBER 3"/>
    <property type="match status" value="1"/>
</dbReference>
<gene>
    <name evidence="2" type="primary">LOC109462234</name>
</gene>
<dbReference type="AlphaFoldDB" id="A0A6P4XUL4"/>
<accession>A0A6P4XUL4</accession>
<dbReference type="InterPro" id="IPR013783">
    <property type="entry name" value="Ig-like_fold"/>
</dbReference>
<dbReference type="Gene3D" id="2.60.40.10">
    <property type="entry name" value="Immunoglobulins"/>
    <property type="match status" value="1"/>
</dbReference>
<dbReference type="InterPro" id="IPR014756">
    <property type="entry name" value="Ig_E-set"/>
</dbReference>
<protein>
    <submittedName>
        <fullName evidence="2">NXPE family member 4-like</fullName>
    </submittedName>
</protein>
<dbReference type="GeneID" id="109462234"/>
<keyword evidence="1" id="KW-1185">Reference proteome</keyword>